<organism evidence="1 2">
    <name type="scientific">Leptospira santarosai serovar Shermani str. LT 821</name>
    <dbReference type="NCBI Taxonomy" id="758847"/>
    <lineage>
        <taxon>Bacteria</taxon>
        <taxon>Pseudomonadati</taxon>
        <taxon>Spirochaetota</taxon>
        <taxon>Spirochaetia</taxon>
        <taxon>Leptospirales</taxon>
        <taxon>Leptospiraceae</taxon>
        <taxon>Leptospira</taxon>
    </lineage>
</organism>
<sequence length="35" mass="4165">MVDIKEVKNSKVLDWLDRVCWNRNEKNETVDGRSS</sequence>
<dbReference type="KEGG" id="lst:LSS_10778"/>
<evidence type="ECO:0000313" key="1">
    <source>
        <dbReference type="EMBL" id="EKT86735.1"/>
    </source>
</evidence>
<dbReference type="STRING" id="758847.LSS_10778"/>
<protein>
    <submittedName>
        <fullName evidence="1">Uncharacterized protein</fullName>
    </submittedName>
</protein>
<dbReference type="Proteomes" id="UP000035800">
    <property type="component" value="Chromosome I"/>
</dbReference>
<name>K8YAR3_9LEPT</name>
<reference evidence="1 2" key="2">
    <citation type="journal article" date="2014" name="Emerg. Microbes Infect.">
        <title>Potential impact on kidney infection: a whole-genome analysis of Leptospira santarosai serovar Shermani.</title>
        <authorList>
            <person name="Chou L.F."/>
            <person name="Chen T.W."/>
            <person name="Ko Y.C."/>
            <person name="Pan M.J."/>
            <person name="Tian Y.C."/>
            <person name="Chiu C.H."/>
            <person name="Tang P."/>
            <person name="Hung C.C."/>
            <person name="Yang C.W."/>
        </authorList>
    </citation>
    <scope>NUCLEOTIDE SEQUENCE</scope>
    <source>
        <strain evidence="1 2">LT 821</strain>
    </source>
</reference>
<proteinExistence type="predicted"/>
<accession>K8YAR3</accession>
<dbReference type="EMBL" id="CP006694">
    <property type="protein sequence ID" value="EKT86735.1"/>
    <property type="molecule type" value="Genomic_DNA"/>
</dbReference>
<reference evidence="1 2" key="1">
    <citation type="journal article" date="2012" name="Gene">
        <title>Sequence of Leptospira santarosai serovar Shermani genome and prediction of virulence-associated genes.</title>
        <authorList>
            <person name="Chou L.F."/>
            <person name="Chen Y.T."/>
            <person name="Lu C.W."/>
            <person name="Ko Y.C."/>
            <person name="Tang C.Y."/>
            <person name="Pan M.J."/>
            <person name="Tian Y.C."/>
            <person name="Chiu C.H."/>
            <person name="Hung C.C."/>
            <person name="Yang C.W."/>
        </authorList>
    </citation>
    <scope>NUCLEOTIDE SEQUENCE [LARGE SCALE GENOMIC DNA]</scope>
    <source>
        <strain evidence="1">LT 821</strain>
    </source>
</reference>
<gene>
    <name evidence="1" type="ORF">LSS_10778</name>
</gene>
<dbReference type="AlphaFoldDB" id="K8YAR3"/>
<evidence type="ECO:0000313" key="2">
    <source>
        <dbReference type="Proteomes" id="UP000035800"/>
    </source>
</evidence>